<evidence type="ECO:0000256" key="1">
    <source>
        <dbReference type="SAM" id="MobiDB-lite"/>
    </source>
</evidence>
<accession>Q53103</accession>
<feature type="non-terminal residue" evidence="2">
    <location>
        <position position="32"/>
    </location>
</feature>
<proteinExistence type="predicted"/>
<protein>
    <submittedName>
        <fullName evidence="2">CcoP</fullName>
    </submittedName>
</protein>
<feature type="region of interest" description="Disordered" evidence="1">
    <location>
        <begin position="1"/>
        <end position="23"/>
    </location>
</feature>
<gene>
    <name evidence="2" type="primary">ccoP</name>
</gene>
<organism evidence="2">
    <name type="scientific">Cereibacter sphaeroides</name>
    <name type="common">Rhodobacter sphaeroides</name>
    <dbReference type="NCBI Taxonomy" id="1063"/>
    <lineage>
        <taxon>Bacteria</taxon>
        <taxon>Pseudomonadati</taxon>
        <taxon>Pseudomonadota</taxon>
        <taxon>Alphaproteobacteria</taxon>
        <taxon>Rhodobacterales</taxon>
        <taxon>Paracoccaceae</taxon>
        <taxon>Cereibacter</taxon>
    </lineage>
</organism>
<reference evidence="2" key="1">
    <citation type="journal article" date="1995" name="J. Bacteriol.">
        <title>Aerobic and anaerobic regulation in Rhodobacter sphaeroides 2.4.1: the role of the fnrL gene.</title>
        <authorList>
            <person name="Zeilstra-Ryalls J.H."/>
            <person name="Kaplan S."/>
        </authorList>
    </citation>
    <scope>NUCLEOTIDE SEQUENCE</scope>
    <source>
        <strain evidence="2">2.4.1</strain>
    </source>
</reference>
<dbReference type="EMBL" id="U35445">
    <property type="protein sequence ID" value="AAC43501.1"/>
    <property type="molecule type" value="Genomic_DNA"/>
</dbReference>
<sequence length="32" mass="3543">MSVKPTKQKPGEPPTTGPFWDGIEEFRQPDAA</sequence>
<dbReference type="AlphaFoldDB" id="Q53103"/>
<evidence type="ECO:0000313" key="2">
    <source>
        <dbReference type="EMBL" id="AAC43501.1"/>
    </source>
</evidence>
<name>Q53103_CERSP</name>